<name>A0A8H6YAF3_9AGAR</name>
<evidence type="ECO:0000313" key="2">
    <source>
        <dbReference type="Proteomes" id="UP000620124"/>
    </source>
</evidence>
<gene>
    <name evidence="1" type="ORF">MVEN_00944400</name>
</gene>
<proteinExistence type="predicted"/>
<keyword evidence="2" id="KW-1185">Reference proteome</keyword>
<evidence type="ECO:0000313" key="1">
    <source>
        <dbReference type="EMBL" id="KAF7356138.1"/>
    </source>
</evidence>
<accession>A0A8H6YAF3</accession>
<reference evidence="1" key="1">
    <citation type="submission" date="2020-05" db="EMBL/GenBank/DDBJ databases">
        <title>Mycena genomes resolve the evolution of fungal bioluminescence.</title>
        <authorList>
            <person name="Tsai I.J."/>
        </authorList>
    </citation>
    <scope>NUCLEOTIDE SEQUENCE</scope>
    <source>
        <strain evidence="1">CCC161011</strain>
    </source>
</reference>
<organism evidence="1 2">
    <name type="scientific">Mycena venus</name>
    <dbReference type="NCBI Taxonomy" id="2733690"/>
    <lineage>
        <taxon>Eukaryota</taxon>
        <taxon>Fungi</taxon>
        <taxon>Dikarya</taxon>
        <taxon>Basidiomycota</taxon>
        <taxon>Agaricomycotina</taxon>
        <taxon>Agaricomycetes</taxon>
        <taxon>Agaricomycetidae</taxon>
        <taxon>Agaricales</taxon>
        <taxon>Marasmiineae</taxon>
        <taxon>Mycenaceae</taxon>
        <taxon>Mycena</taxon>
    </lineage>
</organism>
<dbReference type="AlphaFoldDB" id="A0A8H6YAF3"/>
<dbReference type="OrthoDB" id="3059889at2759"/>
<dbReference type="EMBL" id="JACAZI010000007">
    <property type="protein sequence ID" value="KAF7356138.1"/>
    <property type="molecule type" value="Genomic_DNA"/>
</dbReference>
<sequence>MQPCTTILSFLSLSKTEESLCKSPDDVLDAWEEYEWEYLEDNGFCGRCLEEARGLHRQAQQKFWDELPNLFDLPDWATLEQMRDTVTA</sequence>
<protein>
    <submittedName>
        <fullName evidence="1">BTB domain-containing protein</fullName>
    </submittedName>
</protein>
<dbReference type="Proteomes" id="UP000620124">
    <property type="component" value="Unassembled WGS sequence"/>
</dbReference>
<comment type="caution">
    <text evidence="1">The sequence shown here is derived from an EMBL/GenBank/DDBJ whole genome shotgun (WGS) entry which is preliminary data.</text>
</comment>